<comment type="similarity">
    <text evidence="2">Belongs to the AAA ATPase family. RarA/MGS1/WRNIP1 subfamily.</text>
</comment>
<comment type="function">
    <text evidence="1">DNA-dependent ATPase that plays important roles in cellular responses to stalled DNA replication processes.</text>
</comment>
<evidence type="ECO:0000256" key="5">
    <source>
        <dbReference type="ARBA" id="ARBA00022741"/>
    </source>
</evidence>
<dbReference type="InterPro" id="IPR051314">
    <property type="entry name" value="AAA_ATPase_RarA/MGS1/WRNIP1"/>
</dbReference>
<dbReference type="InterPro" id="IPR003593">
    <property type="entry name" value="AAA+_ATPase"/>
</dbReference>
<sequence>MVANSSLREVAFFMDLFEQAGQEARQAGAPLAVRMRPRTLDEFVGQEKIIGPGTLLRRAIESDSLTSIILWGPPGSGKTTLARIIATMTRAHFEALNAVLDGINDIRRVIAAAREREKYYQQKTVIFVDEIHRWAKNIQDALLPCVEEGLLILIGATIENPMFTVNAAIRSRSRIFRLEALSDAAILTLLRRALADAERGLGKFNVQADPEALEHLARVANGDARVALNALEFAVLTTAPDTSGRRHLTLEVAEEAIQQRAVLYDRDGDQHYDCVSAWIKSMRGSDPDAALYWLARMIYAGEDPAFLARRLMIHAAEDVGLADPQALVVASSAAQAVERVGLPEGRIILAEATLYIALAPKSNSVIKAIDAALAAVEKETAGPVPVHLRDANYRGAAALGHGRGYKYPHDYPGGWVEQQYLPDNLRGKVFYHPSDYGREGQMKAAWQQRTGQRG</sequence>
<dbReference type="GO" id="GO:0003677">
    <property type="term" value="F:DNA binding"/>
    <property type="evidence" value="ECO:0007669"/>
    <property type="project" value="InterPro"/>
</dbReference>
<dbReference type="Pfam" id="PF16193">
    <property type="entry name" value="AAA_assoc_2"/>
    <property type="match status" value="1"/>
</dbReference>
<dbReference type="CDD" id="cd18139">
    <property type="entry name" value="HLD_clamp_RarA"/>
    <property type="match status" value="1"/>
</dbReference>
<dbReference type="SMART" id="SM00382">
    <property type="entry name" value="AAA"/>
    <property type="match status" value="1"/>
</dbReference>
<protein>
    <recommendedName>
        <fullName evidence="3">Replication-associated recombination protein A</fullName>
    </recommendedName>
</protein>
<dbReference type="InterPro" id="IPR008921">
    <property type="entry name" value="DNA_pol3_clamp-load_cplx_C"/>
</dbReference>
<dbReference type="FunFam" id="1.10.8.60:FF:000029">
    <property type="entry name" value="Replication-associated recombination protein A"/>
    <property type="match status" value="1"/>
</dbReference>
<dbReference type="GO" id="GO:0008047">
    <property type="term" value="F:enzyme activator activity"/>
    <property type="evidence" value="ECO:0007669"/>
    <property type="project" value="TreeGrafter"/>
</dbReference>
<dbReference type="EMBL" id="DF238840">
    <property type="protein sequence ID" value="GAF24789.1"/>
    <property type="molecule type" value="Genomic_DNA"/>
</dbReference>
<evidence type="ECO:0000256" key="2">
    <source>
        <dbReference type="ARBA" id="ARBA00008959"/>
    </source>
</evidence>
<dbReference type="InterPro" id="IPR032423">
    <property type="entry name" value="AAA_assoc_2"/>
</dbReference>
<dbReference type="GO" id="GO:0017116">
    <property type="term" value="F:single-stranded DNA helicase activity"/>
    <property type="evidence" value="ECO:0007669"/>
    <property type="project" value="TreeGrafter"/>
</dbReference>
<name>A0A0S6U7W1_NEOTH</name>
<reference evidence="8" key="1">
    <citation type="journal article" date="2014" name="Gene">
        <title>Genome-guided analysis of transformation efficiency and carbon dioxide assimilation by Moorella thermoacetica Y72.</title>
        <authorList>
            <person name="Tsukahara K."/>
            <person name="Kita A."/>
            <person name="Nakashimada Y."/>
            <person name="Hoshino T."/>
            <person name="Murakami K."/>
        </authorList>
    </citation>
    <scope>NUCLEOTIDE SEQUENCE [LARGE SCALE GENOMIC DNA]</scope>
    <source>
        <strain evidence="8">Y72</strain>
    </source>
</reference>
<dbReference type="Gene3D" id="1.10.3710.10">
    <property type="entry name" value="DNA polymerase III clamp loader subunits, C-terminal domain"/>
    <property type="match status" value="1"/>
</dbReference>
<dbReference type="SUPFAM" id="SSF48019">
    <property type="entry name" value="post-AAA+ oligomerization domain-like"/>
    <property type="match status" value="1"/>
</dbReference>
<evidence type="ECO:0000313" key="8">
    <source>
        <dbReference type="EMBL" id="GAF24789.1"/>
    </source>
</evidence>
<dbReference type="Pfam" id="PF12002">
    <property type="entry name" value="MgsA_C"/>
    <property type="match status" value="1"/>
</dbReference>
<dbReference type="Pfam" id="PF05496">
    <property type="entry name" value="RuvB_N"/>
    <property type="match status" value="1"/>
</dbReference>
<dbReference type="InterPro" id="IPR027417">
    <property type="entry name" value="P-loop_NTPase"/>
</dbReference>
<dbReference type="GO" id="GO:0000731">
    <property type="term" value="P:DNA synthesis involved in DNA repair"/>
    <property type="evidence" value="ECO:0007669"/>
    <property type="project" value="TreeGrafter"/>
</dbReference>
<evidence type="ECO:0000256" key="4">
    <source>
        <dbReference type="ARBA" id="ARBA00022705"/>
    </source>
</evidence>
<evidence type="ECO:0000256" key="1">
    <source>
        <dbReference type="ARBA" id="ARBA00002393"/>
    </source>
</evidence>
<dbReference type="InterPro" id="IPR021886">
    <property type="entry name" value="MgsA_C"/>
</dbReference>
<keyword evidence="8" id="KW-0347">Helicase</keyword>
<organism evidence="8">
    <name type="scientific">Moorella thermoacetica Y72</name>
    <dbReference type="NCBI Taxonomy" id="1325331"/>
    <lineage>
        <taxon>Bacteria</taxon>
        <taxon>Bacillati</taxon>
        <taxon>Bacillota</taxon>
        <taxon>Clostridia</taxon>
        <taxon>Neomoorellales</taxon>
        <taxon>Neomoorellaceae</taxon>
        <taxon>Neomoorella</taxon>
    </lineage>
</organism>
<dbReference type="Gene3D" id="3.40.50.300">
    <property type="entry name" value="P-loop containing nucleotide triphosphate hydrolases"/>
    <property type="match status" value="1"/>
</dbReference>
<dbReference type="GO" id="GO:0006310">
    <property type="term" value="P:DNA recombination"/>
    <property type="evidence" value="ECO:0007669"/>
    <property type="project" value="InterPro"/>
</dbReference>
<keyword evidence="4" id="KW-0235">DNA replication</keyword>
<dbReference type="PANTHER" id="PTHR13779">
    <property type="entry name" value="WERNER HELICASE-INTERACTING PROTEIN 1 FAMILY MEMBER"/>
    <property type="match status" value="1"/>
</dbReference>
<feature type="domain" description="AAA+ ATPase" evidence="7">
    <location>
        <begin position="64"/>
        <end position="181"/>
    </location>
</feature>
<evidence type="ECO:0000259" key="7">
    <source>
        <dbReference type="SMART" id="SM00382"/>
    </source>
</evidence>
<dbReference type="AlphaFoldDB" id="A0A0S6U7W1"/>
<dbReference type="FunFam" id="1.10.3710.10:FF:000003">
    <property type="entry name" value="ATPase, AAA family protein"/>
    <property type="match status" value="1"/>
</dbReference>
<dbReference type="FunFam" id="1.20.272.10:FF:000001">
    <property type="entry name" value="Putative AAA family ATPase"/>
    <property type="match status" value="1"/>
</dbReference>
<dbReference type="Gene3D" id="1.10.8.60">
    <property type="match status" value="1"/>
</dbReference>
<gene>
    <name evidence="8" type="ORF">MTY_0117</name>
</gene>
<dbReference type="CDD" id="cd00009">
    <property type="entry name" value="AAA"/>
    <property type="match status" value="1"/>
</dbReference>
<dbReference type="PANTHER" id="PTHR13779:SF7">
    <property type="entry name" value="ATPASE WRNIP1"/>
    <property type="match status" value="1"/>
</dbReference>
<keyword evidence="5" id="KW-0547">Nucleotide-binding</keyword>
<dbReference type="GO" id="GO:0006261">
    <property type="term" value="P:DNA-templated DNA replication"/>
    <property type="evidence" value="ECO:0007669"/>
    <property type="project" value="TreeGrafter"/>
</dbReference>
<keyword evidence="8" id="KW-0378">Hydrolase</keyword>
<dbReference type="NCBIfam" id="NF009881">
    <property type="entry name" value="PRK13341.1-2"/>
    <property type="match status" value="1"/>
</dbReference>
<keyword evidence="6" id="KW-0067">ATP-binding</keyword>
<proteinExistence type="inferred from homology"/>
<evidence type="ECO:0000256" key="3">
    <source>
        <dbReference type="ARBA" id="ARBA00020776"/>
    </source>
</evidence>
<dbReference type="GO" id="GO:0009378">
    <property type="term" value="F:four-way junction helicase activity"/>
    <property type="evidence" value="ECO:0007669"/>
    <property type="project" value="InterPro"/>
</dbReference>
<dbReference type="FunFam" id="3.40.50.300:FF:000137">
    <property type="entry name" value="Replication-associated recombination protein A"/>
    <property type="match status" value="1"/>
</dbReference>
<dbReference type="SUPFAM" id="SSF52540">
    <property type="entry name" value="P-loop containing nucleoside triphosphate hydrolases"/>
    <property type="match status" value="1"/>
</dbReference>
<dbReference type="GO" id="GO:0005524">
    <property type="term" value="F:ATP binding"/>
    <property type="evidence" value="ECO:0007669"/>
    <property type="project" value="UniProtKB-KW"/>
</dbReference>
<accession>A0A0S6U7W1</accession>
<dbReference type="Gene3D" id="1.20.272.10">
    <property type="match status" value="1"/>
</dbReference>
<evidence type="ECO:0000256" key="6">
    <source>
        <dbReference type="ARBA" id="ARBA00022840"/>
    </source>
</evidence>
<dbReference type="InterPro" id="IPR008824">
    <property type="entry name" value="RuvB-like_N"/>
</dbReference>
<dbReference type="Proteomes" id="UP000063718">
    <property type="component" value="Unassembled WGS sequence"/>
</dbReference>